<reference evidence="2 3" key="1">
    <citation type="journal article" date="2002" name="Nature">
        <title>Genome sequence and comparative analysis of the model rodent malaria parasite Plasmodium yoelii yoelii.</title>
        <authorList>
            <person name="Carlton J.M."/>
            <person name="Angiuoli S.V."/>
            <person name="Suh B.B."/>
            <person name="Kooij T.W."/>
            <person name="Pertea M."/>
            <person name="Silva J.C."/>
            <person name="Ermolaeva M.D."/>
            <person name="Allen J.E."/>
            <person name="Selengut J.D."/>
            <person name="Koo H.L."/>
            <person name="Peterson J.D."/>
            <person name="Pop M."/>
            <person name="Kosack D.S."/>
            <person name="Shumway M.F."/>
            <person name="Bidwell S.L."/>
            <person name="Shallom S.J."/>
            <person name="van Aken S.E."/>
            <person name="Riedmuller S.B."/>
            <person name="Feldblyum T.V."/>
            <person name="Cho J.K."/>
            <person name="Quackenbush J."/>
            <person name="Sedegah M."/>
            <person name="Shoaibi A."/>
            <person name="Cummings L.M."/>
            <person name="Florens L."/>
            <person name="Yates J.R."/>
            <person name="Raine J.D."/>
            <person name="Sinden R.E."/>
            <person name="Harris M.A."/>
            <person name="Cunningham D.A."/>
            <person name="Preiser P.R."/>
            <person name="Bergman L.W."/>
            <person name="Vaidya A.B."/>
            <person name="van Lin L.H."/>
            <person name="Janse C.J."/>
            <person name="Waters A.P."/>
            <person name="Smith H.O."/>
            <person name="White O.R."/>
            <person name="Salzberg S.L."/>
            <person name="Venter J.C."/>
            <person name="Fraser C.M."/>
            <person name="Hoffman S.L."/>
            <person name="Gardner M.J."/>
            <person name="Carucci D.J."/>
        </authorList>
    </citation>
    <scope>NUCLEOTIDE SEQUENCE [LARGE SCALE GENOMIC DNA]</scope>
    <source>
        <strain evidence="2 3">17XNL</strain>
    </source>
</reference>
<evidence type="ECO:0000313" key="2">
    <source>
        <dbReference type="EMBL" id="EAA20301.1"/>
    </source>
</evidence>
<protein>
    <submittedName>
        <fullName evidence="2">Uncharacterized protein</fullName>
    </submittedName>
</protein>
<feature type="compositionally biased region" description="Basic residues" evidence="1">
    <location>
        <begin position="116"/>
        <end position="129"/>
    </location>
</feature>
<accession>Q7R717</accession>
<evidence type="ECO:0000313" key="3">
    <source>
        <dbReference type="Proteomes" id="UP000008553"/>
    </source>
</evidence>
<keyword evidence="3" id="KW-1185">Reference proteome</keyword>
<dbReference type="EMBL" id="AABL01002915">
    <property type="protein sequence ID" value="EAA20301.1"/>
    <property type="molecule type" value="Genomic_DNA"/>
</dbReference>
<comment type="caution">
    <text evidence="2">The sequence shown here is derived from an EMBL/GenBank/DDBJ whole genome shotgun (WGS) entry which is preliminary data.</text>
</comment>
<dbReference type="AlphaFoldDB" id="Q7R717"/>
<proteinExistence type="predicted"/>
<name>Q7R717_PLAYO</name>
<dbReference type="Proteomes" id="UP000008553">
    <property type="component" value="Unassembled WGS sequence"/>
</dbReference>
<sequence>MRRQVAVGLRDDGGGPCFVSVSEQHGVDEGTSAAFQSDDGAVRDAGSAVEHGLYVFRKYVFSSRPQDHVALPAVDVQEAVGIEAAGVAGFQPAVGESRFGAPAPTIFLRRPDPAGHRRTRWSARSRKSGRGSCRAAEATGSRGSCRCGIPAGPSWVLRNF</sequence>
<gene>
    <name evidence="2" type="ORF">PY07773</name>
</gene>
<dbReference type="InParanoid" id="Q7R717"/>
<organism evidence="2 3">
    <name type="scientific">Plasmodium yoelii yoelii</name>
    <dbReference type="NCBI Taxonomy" id="73239"/>
    <lineage>
        <taxon>Eukaryota</taxon>
        <taxon>Sar</taxon>
        <taxon>Alveolata</taxon>
        <taxon>Apicomplexa</taxon>
        <taxon>Aconoidasida</taxon>
        <taxon>Haemosporida</taxon>
        <taxon>Plasmodiidae</taxon>
        <taxon>Plasmodium</taxon>
        <taxon>Plasmodium (Vinckeia)</taxon>
    </lineage>
</organism>
<evidence type="ECO:0000256" key="1">
    <source>
        <dbReference type="SAM" id="MobiDB-lite"/>
    </source>
</evidence>
<dbReference type="PaxDb" id="73239-Q7R717"/>
<feature type="non-terminal residue" evidence="2">
    <location>
        <position position="160"/>
    </location>
</feature>
<feature type="region of interest" description="Disordered" evidence="1">
    <location>
        <begin position="110"/>
        <end position="143"/>
    </location>
</feature>